<evidence type="ECO:0000313" key="3">
    <source>
        <dbReference type="Proteomes" id="UP000000644"/>
    </source>
</evidence>
<keyword evidence="3" id="KW-1185">Reference proteome</keyword>
<dbReference type="OrthoDB" id="8812396at2"/>
<dbReference type="KEGG" id="pna:Pnap_0520"/>
<accession>A1VJL3</accession>
<dbReference type="Proteomes" id="UP000000644">
    <property type="component" value="Chromosome"/>
</dbReference>
<dbReference type="Gene3D" id="1.10.260.40">
    <property type="entry name" value="lambda repressor-like DNA-binding domains"/>
    <property type="match status" value="1"/>
</dbReference>
<evidence type="ECO:0000313" key="2">
    <source>
        <dbReference type="EMBL" id="ABM35841.1"/>
    </source>
</evidence>
<organism evidence="2 3">
    <name type="scientific">Polaromonas naphthalenivorans (strain CJ2)</name>
    <dbReference type="NCBI Taxonomy" id="365044"/>
    <lineage>
        <taxon>Bacteria</taxon>
        <taxon>Pseudomonadati</taxon>
        <taxon>Pseudomonadota</taxon>
        <taxon>Betaproteobacteria</taxon>
        <taxon>Burkholderiales</taxon>
        <taxon>Comamonadaceae</taxon>
        <taxon>Polaromonas</taxon>
    </lineage>
</organism>
<reference evidence="3" key="1">
    <citation type="journal article" date="2009" name="Environ. Microbiol.">
        <title>The genome of Polaromonas naphthalenivorans strain CJ2, isolated from coal tar-contaminated sediment, reveals physiological and metabolic versatility and evolution through extensive horizontal gene transfer.</title>
        <authorList>
            <person name="Yagi J.M."/>
            <person name="Sims D."/>
            <person name="Brettin T."/>
            <person name="Bruce D."/>
            <person name="Madsen E.L."/>
        </authorList>
    </citation>
    <scope>NUCLEOTIDE SEQUENCE [LARGE SCALE GENOMIC DNA]</scope>
    <source>
        <strain evidence="3">CJ2</strain>
    </source>
</reference>
<dbReference type="HOGENOM" id="CLU_186878_0_0_4"/>
<dbReference type="InterPro" id="IPR001387">
    <property type="entry name" value="Cro/C1-type_HTH"/>
</dbReference>
<dbReference type="RefSeq" id="WP_011799941.1">
    <property type="nucleotide sequence ID" value="NC_008781.1"/>
</dbReference>
<dbReference type="GO" id="GO:0003677">
    <property type="term" value="F:DNA binding"/>
    <property type="evidence" value="ECO:0007669"/>
    <property type="project" value="InterPro"/>
</dbReference>
<dbReference type="STRING" id="365044.Pnap_0520"/>
<protein>
    <recommendedName>
        <fullName evidence="1">HTH cro/C1-type domain-containing protein</fullName>
    </recommendedName>
</protein>
<sequence>MLFTPATLSTLAHYLIVERKGQGLSRAQAAAVCNVSPSFIRDAESDPARCSLGLLLQYMAGLGLLMDVAGWSHDVQAPIDFPGVVGDAEGNP</sequence>
<proteinExistence type="predicted"/>
<dbReference type="InterPro" id="IPR010982">
    <property type="entry name" value="Lambda_DNA-bd_dom_sf"/>
</dbReference>
<dbReference type="SUPFAM" id="SSF47413">
    <property type="entry name" value="lambda repressor-like DNA-binding domains"/>
    <property type="match status" value="1"/>
</dbReference>
<feature type="domain" description="HTH cro/C1-type" evidence="1">
    <location>
        <begin position="15"/>
        <end position="69"/>
    </location>
</feature>
<dbReference type="EMBL" id="CP000529">
    <property type="protein sequence ID" value="ABM35841.1"/>
    <property type="molecule type" value="Genomic_DNA"/>
</dbReference>
<name>A1VJL3_POLNA</name>
<dbReference type="AlphaFoldDB" id="A1VJL3"/>
<evidence type="ECO:0000259" key="1">
    <source>
        <dbReference type="PROSITE" id="PS50943"/>
    </source>
</evidence>
<gene>
    <name evidence="2" type="ordered locus">Pnap_0520</name>
</gene>
<dbReference type="CDD" id="cd00093">
    <property type="entry name" value="HTH_XRE"/>
    <property type="match status" value="1"/>
</dbReference>
<dbReference type="PROSITE" id="PS50943">
    <property type="entry name" value="HTH_CROC1"/>
    <property type="match status" value="1"/>
</dbReference>